<comment type="caution">
    <text evidence="1">The sequence shown here is derived from an EMBL/GenBank/DDBJ whole genome shotgun (WGS) entry which is preliminary data.</text>
</comment>
<name>A0AAW0LS54_QUESU</name>
<reference evidence="1 2" key="1">
    <citation type="journal article" date="2018" name="Sci. Data">
        <title>The draft genome sequence of cork oak.</title>
        <authorList>
            <person name="Ramos A.M."/>
            <person name="Usie A."/>
            <person name="Barbosa P."/>
            <person name="Barros P.M."/>
            <person name="Capote T."/>
            <person name="Chaves I."/>
            <person name="Simoes F."/>
            <person name="Abreu I."/>
            <person name="Carrasquinho I."/>
            <person name="Faro C."/>
            <person name="Guimaraes J.B."/>
            <person name="Mendonca D."/>
            <person name="Nobrega F."/>
            <person name="Rodrigues L."/>
            <person name="Saibo N.J.M."/>
            <person name="Varela M.C."/>
            <person name="Egas C."/>
            <person name="Matos J."/>
            <person name="Miguel C.M."/>
            <person name="Oliveira M.M."/>
            <person name="Ricardo C.P."/>
            <person name="Goncalves S."/>
        </authorList>
    </citation>
    <scope>NUCLEOTIDE SEQUENCE [LARGE SCALE GENOMIC DNA]</scope>
    <source>
        <strain evidence="2">cv. HL8</strain>
    </source>
</reference>
<sequence length="54" mass="6330">MWRYFAADQIVCMILLMNIDQCLKAHIQSSHQHVTCEICLTKQSKRNISGTYEE</sequence>
<evidence type="ECO:0000313" key="2">
    <source>
        <dbReference type="Proteomes" id="UP000237347"/>
    </source>
</evidence>
<accession>A0AAW0LS54</accession>
<organism evidence="1 2">
    <name type="scientific">Quercus suber</name>
    <name type="common">Cork oak</name>
    <dbReference type="NCBI Taxonomy" id="58331"/>
    <lineage>
        <taxon>Eukaryota</taxon>
        <taxon>Viridiplantae</taxon>
        <taxon>Streptophyta</taxon>
        <taxon>Embryophyta</taxon>
        <taxon>Tracheophyta</taxon>
        <taxon>Spermatophyta</taxon>
        <taxon>Magnoliopsida</taxon>
        <taxon>eudicotyledons</taxon>
        <taxon>Gunneridae</taxon>
        <taxon>Pentapetalae</taxon>
        <taxon>rosids</taxon>
        <taxon>fabids</taxon>
        <taxon>Fagales</taxon>
        <taxon>Fagaceae</taxon>
        <taxon>Quercus</taxon>
    </lineage>
</organism>
<proteinExistence type="predicted"/>
<protein>
    <submittedName>
        <fullName evidence="1">Transcription factor iiia</fullName>
    </submittedName>
</protein>
<dbReference type="Proteomes" id="UP000237347">
    <property type="component" value="Unassembled WGS sequence"/>
</dbReference>
<gene>
    <name evidence="1" type="primary">TFIIIA_1</name>
    <name evidence="1" type="ORF">CFP56_033399</name>
</gene>
<evidence type="ECO:0000313" key="1">
    <source>
        <dbReference type="EMBL" id="KAK7854140.1"/>
    </source>
</evidence>
<keyword evidence="2" id="KW-1185">Reference proteome</keyword>
<dbReference type="EMBL" id="PKMF04000058">
    <property type="protein sequence ID" value="KAK7854140.1"/>
    <property type="molecule type" value="Genomic_DNA"/>
</dbReference>
<dbReference type="AlphaFoldDB" id="A0AAW0LS54"/>